<evidence type="ECO:0000313" key="9">
    <source>
        <dbReference type="Proteomes" id="UP001056539"/>
    </source>
</evidence>
<evidence type="ECO:0000259" key="7">
    <source>
        <dbReference type="Pfam" id="PF04085"/>
    </source>
</evidence>
<reference evidence="8" key="1">
    <citation type="submission" date="2021-04" db="EMBL/GenBank/DDBJ databases">
        <authorList>
            <person name="Postec A."/>
        </authorList>
    </citation>
    <scope>NUCLEOTIDE SEQUENCE</scope>
    <source>
        <strain evidence="8">F1F22</strain>
    </source>
</reference>
<feature type="domain" description="Rod shape-determining protein MreC beta-barrel core" evidence="7">
    <location>
        <begin position="122"/>
        <end position="274"/>
    </location>
</feature>
<evidence type="ECO:0000256" key="1">
    <source>
        <dbReference type="ARBA" id="ARBA00009369"/>
    </source>
</evidence>
<comment type="function">
    <text evidence="5">Involved in formation and maintenance of cell shape.</text>
</comment>
<dbReference type="Gene3D" id="2.40.10.350">
    <property type="entry name" value="Rod shape-determining protein MreC, domain 2"/>
    <property type="match status" value="1"/>
</dbReference>
<evidence type="ECO:0000256" key="3">
    <source>
        <dbReference type="ARBA" id="ARBA00022960"/>
    </source>
</evidence>
<dbReference type="PANTHER" id="PTHR34138">
    <property type="entry name" value="CELL SHAPE-DETERMINING PROTEIN MREC"/>
    <property type="match status" value="1"/>
</dbReference>
<sequence>MPVLTFTRRRTFLTMLLLCSFSVGLMVRDVKLPQITVRSVFLFLLYPFQWTWSNMTWLVGESVKRVVTLGETQKNLSEAEDKIQQLQTQLLLFSQLQKENEELRQILDVKKRIQYDALSTRIVNKNLDITSSRFLIDRGIRDGVKRNHAVIGYTPEYGFYIIGKIVEVNVFTSVVEVLYSENFFIGGALPNGSLGVLNGQGGWHQYCVMSYVPTEALVEVGDVITTSGESDIFPAGFRIGFVVGMTSSLRQEFFKRLYVKPYFHPMQVQFLFVLRWSLVAEEEGDHE</sequence>
<dbReference type="AlphaFoldDB" id="A0AAX3BBE6"/>
<proteinExistence type="inferred from homology"/>
<dbReference type="InterPro" id="IPR007221">
    <property type="entry name" value="MreC"/>
</dbReference>
<dbReference type="Gene3D" id="2.40.10.340">
    <property type="entry name" value="Rod shape-determining protein MreC, domain 1"/>
    <property type="match status" value="1"/>
</dbReference>
<evidence type="ECO:0000256" key="6">
    <source>
        <dbReference type="SAM" id="Coils"/>
    </source>
</evidence>
<evidence type="ECO:0000256" key="2">
    <source>
        <dbReference type="ARBA" id="ARBA00013855"/>
    </source>
</evidence>
<gene>
    <name evidence="8" type="primary">mreC</name>
    <name evidence="8" type="ORF">KDW03_09010</name>
</gene>
<keyword evidence="3 5" id="KW-0133">Cell shape</keyword>
<dbReference type="GO" id="GO:0005886">
    <property type="term" value="C:plasma membrane"/>
    <property type="evidence" value="ECO:0007669"/>
    <property type="project" value="TreeGrafter"/>
</dbReference>
<evidence type="ECO:0000313" key="8">
    <source>
        <dbReference type="EMBL" id="URA09622.1"/>
    </source>
</evidence>
<organism evidence="8 9">
    <name type="scientific">Thermospira aquatica</name>
    <dbReference type="NCBI Taxonomy" id="2828656"/>
    <lineage>
        <taxon>Bacteria</taxon>
        <taxon>Pseudomonadati</taxon>
        <taxon>Spirochaetota</taxon>
        <taxon>Spirochaetia</taxon>
        <taxon>Brevinematales</taxon>
        <taxon>Thermospiraceae</taxon>
        <taxon>Thermospira</taxon>
    </lineage>
</organism>
<evidence type="ECO:0000256" key="4">
    <source>
        <dbReference type="ARBA" id="ARBA00032089"/>
    </source>
</evidence>
<dbReference type="PIRSF" id="PIRSF038471">
    <property type="entry name" value="MreC"/>
    <property type="match status" value="1"/>
</dbReference>
<evidence type="ECO:0000256" key="5">
    <source>
        <dbReference type="PIRNR" id="PIRNR038471"/>
    </source>
</evidence>
<protein>
    <recommendedName>
        <fullName evidence="2 5">Cell shape-determining protein MreC</fullName>
    </recommendedName>
    <alternativeName>
        <fullName evidence="4 5">Cell shape protein MreC</fullName>
    </alternativeName>
</protein>
<keyword evidence="9" id="KW-1185">Reference proteome</keyword>
<dbReference type="PANTHER" id="PTHR34138:SF1">
    <property type="entry name" value="CELL SHAPE-DETERMINING PROTEIN MREC"/>
    <property type="match status" value="1"/>
</dbReference>
<dbReference type="KEGG" id="taqu:KDW03_09010"/>
<dbReference type="GO" id="GO:0008360">
    <property type="term" value="P:regulation of cell shape"/>
    <property type="evidence" value="ECO:0007669"/>
    <property type="project" value="UniProtKB-KW"/>
</dbReference>
<reference evidence="8" key="2">
    <citation type="submission" date="2022-06" db="EMBL/GenBank/DDBJ databases">
        <title>Thermospira aquatica gen. nov., sp. nov.</title>
        <authorList>
            <person name="Ben Ali Gam Z."/>
            <person name="Labat M."/>
        </authorList>
    </citation>
    <scope>NUCLEOTIDE SEQUENCE</scope>
    <source>
        <strain evidence="8">F1F22</strain>
    </source>
</reference>
<name>A0AAX3BBE6_9SPIR</name>
<dbReference type="EMBL" id="CP073355">
    <property type="protein sequence ID" value="URA09622.1"/>
    <property type="molecule type" value="Genomic_DNA"/>
</dbReference>
<dbReference type="Pfam" id="PF04085">
    <property type="entry name" value="MreC"/>
    <property type="match status" value="1"/>
</dbReference>
<dbReference type="NCBIfam" id="TIGR00219">
    <property type="entry name" value="mreC"/>
    <property type="match status" value="1"/>
</dbReference>
<feature type="coiled-coil region" evidence="6">
    <location>
        <begin position="69"/>
        <end position="113"/>
    </location>
</feature>
<dbReference type="InterPro" id="IPR042177">
    <property type="entry name" value="Cell/Rod_1"/>
</dbReference>
<comment type="similarity">
    <text evidence="1 5">Belongs to the MreC family.</text>
</comment>
<keyword evidence="6" id="KW-0175">Coiled coil</keyword>
<accession>A0AAX3BBE6</accession>
<dbReference type="InterPro" id="IPR042175">
    <property type="entry name" value="Cell/Rod_MreC_2"/>
</dbReference>
<dbReference type="InterPro" id="IPR055342">
    <property type="entry name" value="MreC_beta-barrel_core"/>
</dbReference>
<dbReference type="Proteomes" id="UP001056539">
    <property type="component" value="Chromosome"/>
</dbReference>